<protein>
    <recommendedName>
        <fullName evidence="2">Flagellar protein FliT</fullName>
    </recommendedName>
</protein>
<proteinExistence type="predicted"/>
<dbReference type="EMBL" id="KM886864">
    <property type="protein sequence ID" value="AJA33971.1"/>
    <property type="molecule type" value="Genomic_DNA"/>
</dbReference>
<sequence>MNNYYHEKLNKQRIQILEGMLQRLNSWDETLSQAELIFKENKLQIAELEKMGFSVNKLGQTDRKLVKQIIAIYQQMLTKIQHDKAETKRQVLELTYSRGAMKAYLDRERRRSLIDFDF</sequence>
<dbReference type="GeneID" id="98318885"/>
<dbReference type="RefSeq" id="WP_057871617.1">
    <property type="nucleotide sequence ID" value="NZ_JBDNSM010000289.1"/>
</dbReference>
<dbReference type="AlphaFoldDB" id="A0A0A7RFH2"/>
<organism evidence="1">
    <name type="scientific">Liquorilactobacillus ghanensis</name>
    <dbReference type="NCBI Taxonomy" id="399370"/>
    <lineage>
        <taxon>Bacteria</taxon>
        <taxon>Bacillati</taxon>
        <taxon>Bacillota</taxon>
        <taxon>Bacilli</taxon>
        <taxon>Lactobacillales</taxon>
        <taxon>Lactobacillaceae</taxon>
        <taxon>Liquorilactobacillus</taxon>
    </lineage>
</organism>
<evidence type="ECO:0000313" key="1">
    <source>
        <dbReference type="EMBL" id="AJA33971.1"/>
    </source>
</evidence>
<accession>A0A0A7RFH2</accession>
<reference evidence="1" key="1">
    <citation type="journal article" date="2014" name="Appl. Environ. Microbiol.">
        <title>Detection and genomic characterization of motility in Lactobacillus curvatus: confirmation of motility in a species outside the Lactobacillus salivarius clade.</title>
        <authorList>
            <person name="Cousin F.J."/>
            <person name="Lynch S.M."/>
            <person name="Harris H.M."/>
            <person name="McCann A."/>
            <person name="Lynch D.B."/>
            <person name="Neville B.A."/>
            <person name="Irisawa T."/>
            <person name="Okada S."/>
            <person name="Endo A."/>
            <person name="O'Toole P.W."/>
        </authorList>
    </citation>
    <scope>NUCLEOTIDE SEQUENCE</scope>
    <source>
        <strain evidence="1">DSM 18630</strain>
    </source>
</reference>
<name>A0A0A7RFH2_9LACO</name>
<evidence type="ECO:0008006" key="2">
    <source>
        <dbReference type="Google" id="ProtNLM"/>
    </source>
</evidence>